<sequence length="724" mass="83958">MKKVVYLFSSFIMLFSLFSFSPKAAAAQKRTVLIDYGSINKEMEWENPKWVTYPNKSIGSYPSSLQYDQGGFKGTLKATKIKLTPLEKTYHKDPVYRTESKTFTKTISKKYSSKDNSKVPETIKIDEDGYKGTIQRSSISWTNNWVKNRSKSLTTYWTDSKYKEFKSDASPPKTYKGTYYDSASKKNVSYSLPKSGGLYSSASKKQWVYYRAPGAARWYDKDANYYLGFMSNNSKTYYAGKFSDSKPGEAPDKYYGIPRNLKNKDWNLIDYGWDESKVQDARDWKSVTVYHNGDWYWRSESGRLNRYRKGVWILYRLNITVHKFKQKYKGSFKLPDYVKDYTAKSTYKGKLSKKVFDHYNEYYTSSKWKVEVQYEGDTQEKNLTADSIQIVDLNKKPVTHLKKDQEYYAKVIYRNSGELNLPSHKISLQEGNKHLATEEAAAIKINKSRTVFIKFKAQNSGKNTFQAMVDSADEISESNENDNMASTDILVNNPPNVTLTYDPEDVWEGDDVKVCAKPTDEDDDQLTVEIWVSIDDKPYKKILEKKEVKSGTSVCTTLKKVVIKKYNIYSKVTDGHDENEVETFFKPKELTIMGDVLHTKTWQAVHDQLQHKKYDFYTGEKFMLESTISPYPAVYVRTHFSGRQVNGSIYEHTVEMESGRDSVNYTGSLFDPIFLEQQTSLKQGEEVNEFIFEVKYKNGVIKRYSVKTNIIGNVFDAYKFHRIF</sequence>
<evidence type="ECO:0000256" key="1">
    <source>
        <dbReference type="SAM" id="SignalP"/>
    </source>
</evidence>
<dbReference type="InterPro" id="IPR013783">
    <property type="entry name" value="Ig-like_fold"/>
</dbReference>
<organism evidence="3 4">
    <name type="scientific">Bacillus swezeyi</name>
    <dbReference type="NCBI Taxonomy" id="1925020"/>
    <lineage>
        <taxon>Bacteria</taxon>
        <taxon>Bacillati</taxon>
        <taxon>Bacillota</taxon>
        <taxon>Bacilli</taxon>
        <taxon>Bacillales</taxon>
        <taxon>Bacillaceae</taxon>
        <taxon>Bacillus</taxon>
    </lineage>
</organism>
<dbReference type="InterPro" id="IPR011635">
    <property type="entry name" value="CARDB"/>
</dbReference>
<proteinExistence type="predicted"/>
<dbReference type="AlphaFoldDB" id="A0A5M8RFD9"/>
<dbReference type="Proteomes" id="UP000324326">
    <property type="component" value="Unassembled WGS sequence"/>
</dbReference>
<dbReference type="Pfam" id="PF07705">
    <property type="entry name" value="CARDB"/>
    <property type="match status" value="1"/>
</dbReference>
<evidence type="ECO:0000313" key="4">
    <source>
        <dbReference type="Proteomes" id="UP000324326"/>
    </source>
</evidence>
<comment type="caution">
    <text evidence="3">The sequence shown here is derived from an EMBL/GenBank/DDBJ whole genome shotgun (WGS) entry which is preliminary data.</text>
</comment>
<feature type="signal peptide" evidence="1">
    <location>
        <begin position="1"/>
        <end position="24"/>
    </location>
</feature>
<evidence type="ECO:0000313" key="3">
    <source>
        <dbReference type="EMBL" id="KAA6446919.1"/>
    </source>
</evidence>
<dbReference type="Gene3D" id="2.60.40.10">
    <property type="entry name" value="Immunoglobulins"/>
    <property type="match status" value="1"/>
</dbReference>
<feature type="chain" id="PRO_5039606002" evidence="1">
    <location>
        <begin position="25"/>
        <end position="724"/>
    </location>
</feature>
<evidence type="ECO:0000259" key="2">
    <source>
        <dbReference type="Pfam" id="PF07705"/>
    </source>
</evidence>
<reference evidence="3 4" key="1">
    <citation type="submission" date="2018-08" db="EMBL/GenBank/DDBJ databases">
        <title>Bacillus phenotypic plasticity.</title>
        <authorList>
            <person name="Hurtado E."/>
        </authorList>
    </citation>
    <scope>NUCLEOTIDE SEQUENCE [LARGE SCALE GENOMIC DNA]</scope>
    <source>
        <strain evidence="3 4">427</strain>
    </source>
</reference>
<protein>
    <submittedName>
        <fullName evidence="3">Peptidase</fullName>
    </submittedName>
</protein>
<feature type="domain" description="CARDB" evidence="2">
    <location>
        <begin position="403"/>
        <end position="486"/>
    </location>
</feature>
<accession>A0A5M8RFD9</accession>
<dbReference type="RefSeq" id="WP_150149952.1">
    <property type="nucleotide sequence ID" value="NZ_QSND01000007.1"/>
</dbReference>
<dbReference type="EMBL" id="QSND01000007">
    <property type="protein sequence ID" value="KAA6446919.1"/>
    <property type="molecule type" value="Genomic_DNA"/>
</dbReference>
<keyword evidence="1" id="KW-0732">Signal</keyword>
<name>A0A5M8RFD9_9BACI</name>
<gene>
    <name evidence="3" type="ORF">DX927_22980</name>
</gene>